<keyword evidence="2" id="KW-0812">Transmembrane</keyword>
<proteinExistence type="predicted"/>
<dbReference type="SUPFAM" id="SSF56219">
    <property type="entry name" value="DNase I-like"/>
    <property type="match status" value="1"/>
</dbReference>
<keyword evidence="4" id="KW-0255">Endonuclease</keyword>
<dbReference type="RefSeq" id="WP_253775307.1">
    <property type="nucleotide sequence ID" value="NZ_BAAAVE010000051.1"/>
</dbReference>
<keyword evidence="5" id="KW-1185">Reference proteome</keyword>
<dbReference type="EMBL" id="JAMZEC010000001">
    <property type="protein sequence ID" value="MCP2350168.1"/>
    <property type="molecule type" value="Genomic_DNA"/>
</dbReference>
<comment type="caution">
    <text evidence="4">The sequence shown here is derived from an EMBL/GenBank/DDBJ whole genome shotgun (WGS) entry which is preliminary data.</text>
</comment>
<dbReference type="InterPro" id="IPR005135">
    <property type="entry name" value="Endo/exonuclease/phosphatase"/>
</dbReference>
<evidence type="ECO:0000313" key="5">
    <source>
        <dbReference type="Proteomes" id="UP001320766"/>
    </source>
</evidence>
<feature type="transmembrane region" description="Helical" evidence="2">
    <location>
        <begin position="62"/>
        <end position="79"/>
    </location>
</feature>
<protein>
    <submittedName>
        <fullName evidence="4">Endonuclease/exonuclease/phosphatase (EEP) superfamily protein YafD</fullName>
    </submittedName>
</protein>
<accession>A0ABT1K840</accession>
<evidence type="ECO:0000313" key="4">
    <source>
        <dbReference type="EMBL" id="MCP2350168.1"/>
    </source>
</evidence>
<feature type="transmembrane region" description="Helical" evidence="2">
    <location>
        <begin position="33"/>
        <end position="50"/>
    </location>
</feature>
<evidence type="ECO:0000256" key="1">
    <source>
        <dbReference type="SAM" id="MobiDB-lite"/>
    </source>
</evidence>
<dbReference type="GO" id="GO:0004519">
    <property type="term" value="F:endonuclease activity"/>
    <property type="evidence" value="ECO:0007669"/>
    <property type="project" value="UniProtKB-KW"/>
</dbReference>
<name>A0ABT1K840_9ACTN</name>
<keyword evidence="2" id="KW-0472">Membrane</keyword>
<feature type="domain" description="Endonuclease/exonuclease/phosphatase" evidence="3">
    <location>
        <begin position="123"/>
        <end position="326"/>
    </location>
</feature>
<dbReference type="Gene3D" id="3.60.10.10">
    <property type="entry name" value="Endonuclease/exonuclease/phosphatase"/>
    <property type="match status" value="1"/>
</dbReference>
<keyword evidence="4" id="KW-0378">Hydrolase</keyword>
<keyword evidence="2" id="KW-1133">Transmembrane helix</keyword>
<dbReference type="InterPro" id="IPR036691">
    <property type="entry name" value="Endo/exonu/phosph_ase_sf"/>
</dbReference>
<sequence length="339" mass="36002">MGITTDRRREPGDQPKTGDQPEPARRGRRRPSWIVAGCFAVWTLERLAGVEQGSFDIQLMTLTPYAVVVTALLTVLFLFRNRRAALVTAVSCATLAATVAPRAIPPAAPAAAAAPGPVLRVLSVNLFGRADAAAVVRLVRAYDPDVFSALELTHREAAALDAAGLGALMPYRVLQAERDSAGSGLYGKHPLTELTGLFTVIGHNMPAATITLPGGTTAQVVAVHPHPPLGRRAEEWTASLEALPPPSPRVTRVLAGDFNASLDHRAFRDLLARGYVDAAEESGEGLVPTWPNGRAVPPFITIDHVLVDRRAAVGRTEILDVPGTDHRGVLAELRLPPAG</sequence>
<gene>
    <name evidence="4" type="ORF">HD595_006290</name>
</gene>
<feature type="compositionally biased region" description="Basic and acidic residues" evidence="1">
    <location>
        <begin position="1"/>
        <end position="13"/>
    </location>
</feature>
<dbReference type="Pfam" id="PF03372">
    <property type="entry name" value="Exo_endo_phos"/>
    <property type="match status" value="1"/>
</dbReference>
<evidence type="ECO:0000256" key="2">
    <source>
        <dbReference type="SAM" id="Phobius"/>
    </source>
</evidence>
<organism evidence="4 5">
    <name type="scientific">Nonomuraea roseoviolacea subsp. carminata</name>
    <dbReference type="NCBI Taxonomy" id="160689"/>
    <lineage>
        <taxon>Bacteria</taxon>
        <taxon>Bacillati</taxon>
        <taxon>Actinomycetota</taxon>
        <taxon>Actinomycetes</taxon>
        <taxon>Streptosporangiales</taxon>
        <taxon>Streptosporangiaceae</taxon>
        <taxon>Nonomuraea</taxon>
    </lineage>
</organism>
<evidence type="ECO:0000259" key="3">
    <source>
        <dbReference type="Pfam" id="PF03372"/>
    </source>
</evidence>
<keyword evidence="4" id="KW-0540">Nuclease</keyword>
<reference evidence="4 5" key="1">
    <citation type="submission" date="2022-06" db="EMBL/GenBank/DDBJ databases">
        <title>Sequencing the genomes of 1000 actinobacteria strains.</title>
        <authorList>
            <person name="Klenk H.-P."/>
        </authorList>
    </citation>
    <scope>NUCLEOTIDE SEQUENCE [LARGE SCALE GENOMIC DNA]</scope>
    <source>
        <strain evidence="4 5">DSM 44170</strain>
    </source>
</reference>
<feature type="region of interest" description="Disordered" evidence="1">
    <location>
        <begin position="1"/>
        <end position="29"/>
    </location>
</feature>
<dbReference type="Proteomes" id="UP001320766">
    <property type="component" value="Unassembled WGS sequence"/>
</dbReference>